<dbReference type="EC" id="2.7.1.49" evidence="2"/>
<accession>A0ABV3Z0T8</accession>
<dbReference type="SUPFAM" id="SSF53613">
    <property type="entry name" value="Ribokinase-like"/>
    <property type="match status" value="1"/>
</dbReference>
<evidence type="ECO:0000256" key="2">
    <source>
        <dbReference type="ARBA" id="ARBA00012135"/>
    </source>
</evidence>
<dbReference type="Gene3D" id="3.40.1190.20">
    <property type="match status" value="1"/>
</dbReference>
<keyword evidence="4" id="KW-0418">Kinase</keyword>
<name>A0ABV3Z0T8_9PROT</name>
<feature type="domain" description="Pyridoxamine kinase/Phosphomethylpyrimidine kinase" evidence="3">
    <location>
        <begin position="12"/>
        <end position="256"/>
    </location>
</feature>
<evidence type="ECO:0000313" key="5">
    <source>
        <dbReference type="Proteomes" id="UP001560685"/>
    </source>
</evidence>
<dbReference type="Pfam" id="PF08543">
    <property type="entry name" value="Phos_pyr_kin"/>
    <property type="match status" value="1"/>
</dbReference>
<keyword evidence="5" id="KW-1185">Reference proteome</keyword>
<dbReference type="NCBIfam" id="TIGR00097">
    <property type="entry name" value="HMP-P_kinase"/>
    <property type="match status" value="1"/>
</dbReference>
<dbReference type="InterPro" id="IPR004399">
    <property type="entry name" value="HMP/HMP-P_kinase_dom"/>
</dbReference>
<dbReference type="PANTHER" id="PTHR20858:SF17">
    <property type="entry name" value="HYDROXYMETHYLPYRIMIDINE_PHOSPHOMETHYLPYRIMIDINE KINASE THI20-RELATED"/>
    <property type="match status" value="1"/>
</dbReference>
<comment type="caution">
    <text evidence="4">The sequence shown here is derived from an EMBL/GenBank/DDBJ whole genome shotgun (WGS) entry which is preliminary data.</text>
</comment>
<evidence type="ECO:0000256" key="1">
    <source>
        <dbReference type="ARBA" id="ARBA00004948"/>
    </source>
</evidence>
<sequence length="263" mass="26623">MKGRVLIIAGSDPSGGAGIQADIKTVTALGGYAMTAITVLTVQNTRGVSAVHPVAANVIADQIDATLSDIGADAIKIGMIGDVDTAGVIEAALKQHPNIPVVLDPVLVATSGDALAKGGVAEFIRDHLLPISYVVTPNTDEAMALTGISVTDSDSVVQAGEALIAYGVDAALVKGGHMNGPTVEDTLVAADGVRVFTTPRIETTSTHGTGCTLSSAIATEIAQGNALQTSVDRAIDYVHKAIATAPGFGNGHGPLNHCHTFDD</sequence>
<dbReference type="RefSeq" id="WP_369312331.1">
    <property type="nucleotide sequence ID" value="NZ_JBEHZE010000001.1"/>
</dbReference>
<dbReference type="GO" id="GO:0008902">
    <property type="term" value="F:hydroxymethylpyrimidine kinase activity"/>
    <property type="evidence" value="ECO:0007669"/>
    <property type="project" value="UniProtKB-EC"/>
</dbReference>
<dbReference type="InterPro" id="IPR013749">
    <property type="entry name" value="PM/HMP-P_kinase-1"/>
</dbReference>
<evidence type="ECO:0000313" key="4">
    <source>
        <dbReference type="EMBL" id="MEX6632407.1"/>
    </source>
</evidence>
<organism evidence="4 5">
    <name type="scientific">Hyphococcus lacteus</name>
    <dbReference type="NCBI Taxonomy" id="3143536"/>
    <lineage>
        <taxon>Bacteria</taxon>
        <taxon>Pseudomonadati</taxon>
        <taxon>Pseudomonadota</taxon>
        <taxon>Alphaproteobacteria</taxon>
        <taxon>Parvularculales</taxon>
        <taxon>Parvularculaceae</taxon>
        <taxon>Hyphococcus</taxon>
    </lineage>
</organism>
<evidence type="ECO:0000259" key="3">
    <source>
        <dbReference type="Pfam" id="PF08543"/>
    </source>
</evidence>
<gene>
    <name evidence="4" type="primary">thiD</name>
    <name evidence="4" type="ORF">ABFZ84_02505</name>
</gene>
<proteinExistence type="predicted"/>
<dbReference type="PANTHER" id="PTHR20858">
    <property type="entry name" value="PHOSPHOMETHYLPYRIMIDINE KINASE"/>
    <property type="match status" value="1"/>
</dbReference>
<reference evidence="4 5" key="1">
    <citation type="submission" date="2024-05" db="EMBL/GenBank/DDBJ databases">
        <title>Three bacterial strains, DH-69, EH-24, and ECK-19 isolated from coastal sediments.</title>
        <authorList>
            <person name="Ye Y.-Q."/>
            <person name="Du Z.-J."/>
        </authorList>
    </citation>
    <scope>NUCLEOTIDE SEQUENCE [LARGE SCALE GENOMIC DNA]</scope>
    <source>
        <strain evidence="4 5">ECK-19</strain>
    </source>
</reference>
<comment type="pathway">
    <text evidence="1">Cofactor biosynthesis; thiamine diphosphate biosynthesis.</text>
</comment>
<dbReference type="Proteomes" id="UP001560685">
    <property type="component" value="Unassembled WGS sequence"/>
</dbReference>
<dbReference type="GO" id="GO:0008972">
    <property type="term" value="F:phosphomethylpyrimidine kinase activity"/>
    <property type="evidence" value="ECO:0007669"/>
    <property type="project" value="UniProtKB-EC"/>
</dbReference>
<dbReference type="InterPro" id="IPR029056">
    <property type="entry name" value="Ribokinase-like"/>
</dbReference>
<dbReference type="CDD" id="cd01169">
    <property type="entry name" value="HMPP_kinase"/>
    <property type="match status" value="1"/>
</dbReference>
<dbReference type="EMBL" id="JBEHZE010000001">
    <property type="protein sequence ID" value="MEX6632407.1"/>
    <property type="molecule type" value="Genomic_DNA"/>
</dbReference>
<protein>
    <recommendedName>
        <fullName evidence="2">hydroxymethylpyrimidine kinase</fullName>
        <ecNumber evidence="2">2.7.1.49</ecNumber>
    </recommendedName>
</protein>
<keyword evidence="4" id="KW-0808">Transferase</keyword>